<dbReference type="EMBL" id="AZBU02000007">
    <property type="protein sequence ID" value="TKR70070.1"/>
    <property type="molecule type" value="Genomic_DNA"/>
</dbReference>
<comment type="caution">
    <text evidence="1">The sequence shown here is derived from an EMBL/GenBank/DDBJ whole genome shotgun (WGS) entry which is preliminary data.</text>
</comment>
<protein>
    <submittedName>
        <fullName evidence="1">Uncharacterized protein</fullName>
    </submittedName>
</protein>
<dbReference type="Proteomes" id="UP000298663">
    <property type="component" value="Unassembled WGS sequence"/>
</dbReference>
<name>A0A4U5MKV9_STECR</name>
<dbReference type="AlphaFoldDB" id="A0A4U5MKV9"/>
<evidence type="ECO:0000313" key="1">
    <source>
        <dbReference type="EMBL" id="TKR70070.1"/>
    </source>
</evidence>
<reference evidence="1 2" key="1">
    <citation type="journal article" date="2015" name="Genome Biol.">
        <title>Comparative genomics of Steinernema reveals deeply conserved gene regulatory networks.</title>
        <authorList>
            <person name="Dillman A.R."/>
            <person name="Macchietto M."/>
            <person name="Porter C.F."/>
            <person name="Rogers A."/>
            <person name="Williams B."/>
            <person name="Antoshechkin I."/>
            <person name="Lee M.M."/>
            <person name="Goodwin Z."/>
            <person name="Lu X."/>
            <person name="Lewis E.E."/>
            <person name="Goodrich-Blair H."/>
            <person name="Stock S.P."/>
            <person name="Adams B.J."/>
            <person name="Sternberg P.W."/>
            <person name="Mortazavi A."/>
        </authorList>
    </citation>
    <scope>NUCLEOTIDE SEQUENCE [LARGE SCALE GENOMIC DNA]</scope>
    <source>
        <strain evidence="1 2">ALL</strain>
    </source>
</reference>
<sequence>MSKENLFSSLRRICVEMIGIMMLNLGSDGQIRSVSLKLESGNIVDRSVNKWTPLELSVQEYSTEREISKPDT</sequence>
<accession>A0A4U5MKV9</accession>
<reference evidence="1 2" key="2">
    <citation type="journal article" date="2019" name="G3 (Bethesda)">
        <title>Hybrid Assembly of the Genome of the Entomopathogenic Nematode Steinernema carpocapsae Identifies the X-Chromosome.</title>
        <authorList>
            <person name="Serra L."/>
            <person name="Macchietto M."/>
            <person name="Macias-Munoz A."/>
            <person name="McGill C.J."/>
            <person name="Rodriguez I.M."/>
            <person name="Rodriguez B."/>
            <person name="Murad R."/>
            <person name="Mortazavi A."/>
        </authorList>
    </citation>
    <scope>NUCLEOTIDE SEQUENCE [LARGE SCALE GENOMIC DNA]</scope>
    <source>
        <strain evidence="1 2">ALL</strain>
    </source>
</reference>
<keyword evidence="2" id="KW-1185">Reference proteome</keyword>
<gene>
    <name evidence="1" type="ORF">L596_022138</name>
</gene>
<organism evidence="1 2">
    <name type="scientific">Steinernema carpocapsae</name>
    <name type="common">Entomopathogenic nematode</name>
    <dbReference type="NCBI Taxonomy" id="34508"/>
    <lineage>
        <taxon>Eukaryota</taxon>
        <taxon>Metazoa</taxon>
        <taxon>Ecdysozoa</taxon>
        <taxon>Nematoda</taxon>
        <taxon>Chromadorea</taxon>
        <taxon>Rhabditida</taxon>
        <taxon>Tylenchina</taxon>
        <taxon>Panagrolaimomorpha</taxon>
        <taxon>Strongyloidoidea</taxon>
        <taxon>Steinernematidae</taxon>
        <taxon>Steinernema</taxon>
    </lineage>
</organism>
<proteinExistence type="predicted"/>
<evidence type="ECO:0000313" key="2">
    <source>
        <dbReference type="Proteomes" id="UP000298663"/>
    </source>
</evidence>